<keyword evidence="1" id="KW-0812">Transmembrane</keyword>
<name>A0A1G8MKA9_9BACL</name>
<accession>A0A1G8MKA9</accession>
<dbReference type="STRING" id="1174501.SAMN05216192_107115"/>
<dbReference type="OrthoDB" id="1912370at2"/>
<dbReference type="EMBL" id="FNDX01000007">
    <property type="protein sequence ID" value="SDI67750.1"/>
    <property type="molecule type" value="Genomic_DNA"/>
</dbReference>
<organism evidence="2 3">
    <name type="scientific">Paenibacillus typhae</name>
    <dbReference type="NCBI Taxonomy" id="1174501"/>
    <lineage>
        <taxon>Bacteria</taxon>
        <taxon>Bacillati</taxon>
        <taxon>Bacillota</taxon>
        <taxon>Bacilli</taxon>
        <taxon>Bacillales</taxon>
        <taxon>Paenibacillaceae</taxon>
        <taxon>Paenibacillus</taxon>
    </lineage>
</organism>
<reference evidence="3" key="1">
    <citation type="submission" date="2016-10" db="EMBL/GenBank/DDBJ databases">
        <authorList>
            <person name="Varghese N."/>
            <person name="Submissions S."/>
        </authorList>
    </citation>
    <scope>NUCLEOTIDE SEQUENCE [LARGE SCALE GENOMIC DNA]</scope>
    <source>
        <strain evidence="3">CGMCC 1.11012</strain>
    </source>
</reference>
<proteinExistence type="predicted"/>
<sequence length="115" mass="13491">MKHQRSKNKPLLWAIVFIIFLGGAGLGYFVKNILFPSYEPFTVIHQKELSSPKYGTYVYRGGADQIEYSAKTKRKPIGETQTGDRILELKDDPNHQYFVLIFNTEMPWWDLYEKK</sequence>
<protein>
    <submittedName>
        <fullName evidence="2">Uncharacterized protein</fullName>
    </submittedName>
</protein>
<dbReference type="AlphaFoldDB" id="A0A1G8MKA9"/>
<keyword evidence="1" id="KW-0472">Membrane</keyword>
<dbReference type="Proteomes" id="UP000199050">
    <property type="component" value="Unassembled WGS sequence"/>
</dbReference>
<keyword evidence="3" id="KW-1185">Reference proteome</keyword>
<evidence type="ECO:0000313" key="3">
    <source>
        <dbReference type="Proteomes" id="UP000199050"/>
    </source>
</evidence>
<feature type="transmembrane region" description="Helical" evidence="1">
    <location>
        <begin position="12"/>
        <end position="30"/>
    </location>
</feature>
<dbReference type="RefSeq" id="WP_090713764.1">
    <property type="nucleotide sequence ID" value="NZ_CBCSKY010000012.1"/>
</dbReference>
<gene>
    <name evidence="2" type="ORF">SAMN05216192_107115</name>
</gene>
<evidence type="ECO:0000313" key="2">
    <source>
        <dbReference type="EMBL" id="SDI67750.1"/>
    </source>
</evidence>
<keyword evidence="1" id="KW-1133">Transmembrane helix</keyword>
<evidence type="ECO:0000256" key="1">
    <source>
        <dbReference type="SAM" id="Phobius"/>
    </source>
</evidence>